<evidence type="ECO:0000313" key="9">
    <source>
        <dbReference type="EMBL" id="CAG1982075.1"/>
    </source>
</evidence>
<protein>
    <recommendedName>
        <fullName evidence="8">FAD dependent oxidoreductase domain-containing protein</fullName>
    </recommendedName>
</protein>
<name>A0A9N8RBY9_GIBZA</name>
<evidence type="ECO:0000256" key="3">
    <source>
        <dbReference type="ARBA" id="ARBA00022475"/>
    </source>
</evidence>
<evidence type="ECO:0000313" key="10">
    <source>
        <dbReference type="Proteomes" id="UP000746612"/>
    </source>
</evidence>
<dbReference type="Proteomes" id="UP000746612">
    <property type="component" value="Unassembled WGS sequence"/>
</dbReference>
<organism evidence="9 10">
    <name type="scientific">Gibberella zeae</name>
    <name type="common">Wheat head blight fungus</name>
    <name type="synonym">Fusarium graminearum</name>
    <dbReference type="NCBI Taxonomy" id="5518"/>
    <lineage>
        <taxon>Eukaryota</taxon>
        <taxon>Fungi</taxon>
        <taxon>Dikarya</taxon>
        <taxon>Ascomycota</taxon>
        <taxon>Pezizomycotina</taxon>
        <taxon>Sordariomycetes</taxon>
        <taxon>Hypocreomycetidae</taxon>
        <taxon>Hypocreales</taxon>
        <taxon>Nectriaceae</taxon>
        <taxon>Fusarium</taxon>
    </lineage>
</organism>
<feature type="transmembrane region" description="Helical" evidence="7">
    <location>
        <begin position="86"/>
        <end position="110"/>
    </location>
</feature>
<comment type="subcellular location">
    <subcellularLocation>
        <location evidence="1">Cell membrane</location>
        <topology evidence="1">Multi-pass membrane protein</topology>
    </subcellularLocation>
</comment>
<dbReference type="Pfam" id="PF02417">
    <property type="entry name" value="Chromate_transp"/>
    <property type="match status" value="2"/>
</dbReference>
<gene>
    <name evidence="9" type="ORF">MDCFG202_LOCUS218641</name>
</gene>
<evidence type="ECO:0000256" key="4">
    <source>
        <dbReference type="ARBA" id="ARBA00022692"/>
    </source>
</evidence>
<feature type="transmembrane region" description="Helical" evidence="7">
    <location>
        <begin position="122"/>
        <end position="143"/>
    </location>
</feature>
<dbReference type="SUPFAM" id="SSF51905">
    <property type="entry name" value="FAD/NAD(P)-binding domain"/>
    <property type="match status" value="1"/>
</dbReference>
<dbReference type="InterPro" id="IPR003370">
    <property type="entry name" value="Chromate_transpt"/>
</dbReference>
<comment type="caution">
    <text evidence="9">The sequence shown here is derived from an EMBL/GenBank/DDBJ whole genome shotgun (WGS) entry which is preliminary data.</text>
</comment>
<dbReference type="EMBL" id="CAJPIJ010000124">
    <property type="protein sequence ID" value="CAG1982075.1"/>
    <property type="molecule type" value="Genomic_DNA"/>
</dbReference>
<dbReference type="AlphaFoldDB" id="A0A9N8RBY9"/>
<reference evidence="9" key="1">
    <citation type="submission" date="2021-03" db="EMBL/GenBank/DDBJ databases">
        <authorList>
            <person name="Alouane T."/>
            <person name="Langin T."/>
            <person name="Bonhomme L."/>
        </authorList>
    </citation>
    <scope>NUCLEOTIDE SEQUENCE</scope>
    <source>
        <strain evidence="9">MDC_Fg202</strain>
    </source>
</reference>
<evidence type="ECO:0000256" key="5">
    <source>
        <dbReference type="ARBA" id="ARBA00022989"/>
    </source>
</evidence>
<dbReference type="InterPro" id="IPR036188">
    <property type="entry name" value="FAD/NAD-bd_sf"/>
</dbReference>
<accession>A0A9N8RBY9</accession>
<feature type="domain" description="FAD dependent oxidoreductase" evidence="8">
    <location>
        <begin position="485"/>
        <end position="861"/>
    </location>
</feature>
<dbReference type="GO" id="GO:0015109">
    <property type="term" value="F:chromate transmembrane transporter activity"/>
    <property type="evidence" value="ECO:0007669"/>
    <property type="project" value="InterPro"/>
</dbReference>
<dbReference type="PANTHER" id="PTHR33567">
    <property type="entry name" value="CHROMATE ION TRANSPORTER (EUROFUNG)"/>
    <property type="match status" value="1"/>
</dbReference>
<feature type="transmembrane region" description="Helical" evidence="7">
    <location>
        <begin position="363"/>
        <end position="389"/>
    </location>
</feature>
<keyword evidence="5 7" id="KW-1133">Transmembrane helix</keyword>
<proteinExistence type="inferred from homology"/>
<keyword evidence="4 7" id="KW-0812">Transmembrane</keyword>
<evidence type="ECO:0000259" key="8">
    <source>
        <dbReference type="Pfam" id="PF01266"/>
    </source>
</evidence>
<keyword evidence="3" id="KW-1003">Cell membrane</keyword>
<feature type="transmembrane region" description="Helical" evidence="7">
    <location>
        <begin position="297"/>
        <end position="318"/>
    </location>
</feature>
<dbReference type="GO" id="GO:0005886">
    <property type="term" value="C:plasma membrane"/>
    <property type="evidence" value="ECO:0007669"/>
    <property type="project" value="UniProtKB-SubCell"/>
</dbReference>
<sequence length="904" mass="99022">MAIGGWEQDMRRAADDSLQTLQVNWHLGFTSFGGPPVHFKIFHDKFVNKLKWIDEQIYQELFSVSQALSGPGSTKMLYCINLIHGGFLQAVLAFLIWSLPGCLGMFGLSVGVSNIGDTLPRAVYALLSGLNAATVGIIALAAVELSGKAITDQTTRLILSLTAMAGMLYNALWYFPILIVAGGCGTVIYDYKWLHRPARGVRNAYLRARRGRVAETENVQGAEDGTGSGDAINLREHDATEARESEPRVVPQEYQLGFSWRSGAVIIVAFLITFIAVVSLRGTLPDAPLLYKLFANLYLAGTIIFGGGPVVIPLLREYVVAEGWVSPRDFLIGLAIAQAFPGPNFNFAVFLGGLTAVHGGYPAIAGALIAYLGIFVPGMVLVHGTMGIWEVLRSRPWVRSALRGVNAGAVGLIYTAVYRIWQVGYIDEGFQSGKSLADDPWWVVVTATSFVGARYFKVPVPLAILLGACMGLLSIMSEDNTHQSILILGGGCFGLATAFELAQKGYNNITILEKDVDVPSRFSAAYDLNKVIRAEYADDFYTQLALDAIRKWQSDPLYTPHYHQTGFLNVTSGKAAQNTKGAVESYFQSLQKNPAFNSQTTRVNSSQEIKKLVPKFTGPLTGFKGYHNKLAGYGHSANALRAVYEQCVKLGVKFHLGKKDGEVDSLLYASSREGTRCIGARTRGGSIHTADKTIVALGADAANLLPRVGKQMTGRAWGVAHIQLTDEEAADLKGIPVTNVRDMAFFFEPDLTTKKLKFCHMGGAYTNYSFTKDGLSIPFPELSESQFMPLEDETYIRQLLREVFPQLADRPLIDQHLCWFADTDDSDFIIDYVPDTNATLVVLSGDSGHGFKMMPIFGQFVHKLLVDERQDQRKWQWKGGKAKAAAVWRSSESQELAGVPRAKL</sequence>
<dbReference type="Gene3D" id="3.50.50.60">
    <property type="entry name" value="FAD/NAD(P)-binding domain"/>
    <property type="match status" value="1"/>
</dbReference>
<evidence type="ECO:0000256" key="7">
    <source>
        <dbReference type="SAM" id="Phobius"/>
    </source>
</evidence>
<keyword evidence="6 7" id="KW-0472">Membrane</keyword>
<evidence type="ECO:0000256" key="6">
    <source>
        <dbReference type="ARBA" id="ARBA00023136"/>
    </source>
</evidence>
<evidence type="ECO:0000256" key="2">
    <source>
        <dbReference type="ARBA" id="ARBA00005262"/>
    </source>
</evidence>
<evidence type="ECO:0000256" key="1">
    <source>
        <dbReference type="ARBA" id="ARBA00004651"/>
    </source>
</evidence>
<dbReference type="Pfam" id="PF01266">
    <property type="entry name" value="DAO"/>
    <property type="match status" value="1"/>
</dbReference>
<dbReference type="Gene3D" id="3.30.9.10">
    <property type="entry name" value="D-Amino Acid Oxidase, subunit A, domain 2"/>
    <property type="match status" value="1"/>
</dbReference>
<dbReference type="PANTHER" id="PTHR33567:SF3">
    <property type="entry name" value="CHROMATE ION TRANSPORTER (EUROFUNG)"/>
    <property type="match status" value="1"/>
</dbReference>
<feature type="transmembrane region" description="Helical" evidence="7">
    <location>
        <begin position="258"/>
        <end position="277"/>
    </location>
</feature>
<comment type="similarity">
    <text evidence="2">Belongs to the chromate ion transporter (CHR) (TC 2.A.51) family.</text>
</comment>
<feature type="transmembrane region" description="Helical" evidence="7">
    <location>
        <begin position="330"/>
        <end position="351"/>
    </location>
</feature>
<dbReference type="InterPro" id="IPR006076">
    <property type="entry name" value="FAD-dep_OxRdtase"/>
</dbReference>